<dbReference type="OrthoDB" id="5487947at2"/>
<keyword evidence="1 2" id="KW-0597">Phosphoprotein</keyword>
<feature type="compositionally biased region" description="Polar residues" evidence="3">
    <location>
        <begin position="254"/>
        <end position="264"/>
    </location>
</feature>
<dbReference type="GO" id="GO:0000160">
    <property type="term" value="P:phosphorelay signal transduction system"/>
    <property type="evidence" value="ECO:0007669"/>
    <property type="project" value="InterPro"/>
</dbReference>
<name>A0A4Y6PNM8_PERCE</name>
<evidence type="ECO:0000259" key="4">
    <source>
        <dbReference type="PROSITE" id="PS50110"/>
    </source>
</evidence>
<dbReference type="Gene3D" id="3.40.50.2300">
    <property type="match status" value="1"/>
</dbReference>
<dbReference type="InterPro" id="IPR025497">
    <property type="entry name" value="PatA-like_N"/>
</dbReference>
<accession>A0A5B8XZJ2</accession>
<feature type="compositionally biased region" description="Acidic residues" evidence="3">
    <location>
        <begin position="277"/>
        <end position="294"/>
    </location>
</feature>
<feature type="compositionally biased region" description="Low complexity" evidence="3">
    <location>
        <begin position="352"/>
        <end position="365"/>
    </location>
</feature>
<dbReference type="PANTHER" id="PTHR44591:SF3">
    <property type="entry name" value="RESPONSE REGULATORY DOMAIN-CONTAINING PROTEIN"/>
    <property type="match status" value="1"/>
</dbReference>
<dbReference type="Proteomes" id="UP000315995">
    <property type="component" value="Chromosome"/>
</dbReference>
<dbReference type="Gene3D" id="3.30.450.30">
    <property type="entry name" value="Dynein light chain 2a, cytoplasmic"/>
    <property type="match status" value="1"/>
</dbReference>
<dbReference type="InterPro" id="IPR011006">
    <property type="entry name" value="CheY-like_superfamily"/>
</dbReference>
<feature type="domain" description="Response regulatory" evidence="4">
    <location>
        <begin position="16"/>
        <end position="133"/>
    </location>
</feature>
<dbReference type="InterPro" id="IPR001789">
    <property type="entry name" value="Sig_transdc_resp-reg_receiver"/>
</dbReference>
<keyword evidence="6" id="KW-1185">Reference proteome</keyword>
<dbReference type="SUPFAM" id="SSF52172">
    <property type="entry name" value="CheY-like"/>
    <property type="match status" value="1"/>
</dbReference>
<organism evidence="5 6">
    <name type="scientific">Persicimonas caeni</name>
    <dbReference type="NCBI Taxonomy" id="2292766"/>
    <lineage>
        <taxon>Bacteria</taxon>
        <taxon>Deltaproteobacteria</taxon>
        <taxon>Bradymonadales</taxon>
        <taxon>Bradymonadaceae</taxon>
        <taxon>Persicimonas</taxon>
    </lineage>
</organism>
<dbReference type="AlphaFoldDB" id="A0A4Y6PNM8"/>
<accession>A0A4Y6PNM8</accession>
<reference evidence="5 6" key="1">
    <citation type="submission" date="2019-06" db="EMBL/GenBank/DDBJ databases">
        <title>Persicimonas caeni gen. nov., sp. nov., a predatory bacterium isolated from solar saltern.</title>
        <authorList>
            <person name="Wang S."/>
        </authorList>
    </citation>
    <scope>NUCLEOTIDE SEQUENCE [LARGE SCALE GENOMIC DNA]</scope>
    <source>
        <strain evidence="5 6">YN101</strain>
    </source>
</reference>
<evidence type="ECO:0000313" key="5">
    <source>
        <dbReference type="EMBL" id="QDG49809.1"/>
    </source>
</evidence>
<gene>
    <name evidence="5" type="ORF">FIV42_03360</name>
</gene>
<evidence type="ECO:0000256" key="3">
    <source>
        <dbReference type="SAM" id="MobiDB-lite"/>
    </source>
</evidence>
<proteinExistence type="predicted"/>
<feature type="region of interest" description="Disordered" evidence="3">
    <location>
        <begin position="240"/>
        <end position="408"/>
    </location>
</feature>
<evidence type="ECO:0000256" key="1">
    <source>
        <dbReference type="ARBA" id="ARBA00022553"/>
    </source>
</evidence>
<dbReference type="Pfam" id="PF14332">
    <property type="entry name" value="DUF4388"/>
    <property type="match status" value="1"/>
</dbReference>
<feature type="modified residue" description="4-aspartylphosphate" evidence="2">
    <location>
        <position position="67"/>
    </location>
</feature>
<evidence type="ECO:0000313" key="6">
    <source>
        <dbReference type="Proteomes" id="UP000315995"/>
    </source>
</evidence>
<feature type="compositionally biased region" description="Acidic residues" evidence="3">
    <location>
        <begin position="382"/>
        <end position="405"/>
    </location>
</feature>
<dbReference type="PROSITE" id="PS50110">
    <property type="entry name" value="RESPONSE_REGULATORY"/>
    <property type="match status" value="1"/>
</dbReference>
<dbReference type="InterPro" id="IPR050595">
    <property type="entry name" value="Bact_response_regulator"/>
</dbReference>
<evidence type="ECO:0000256" key="2">
    <source>
        <dbReference type="PROSITE-ProRule" id="PRU00169"/>
    </source>
</evidence>
<dbReference type="SMART" id="SM00448">
    <property type="entry name" value="REC"/>
    <property type="match status" value="1"/>
</dbReference>
<dbReference type="PANTHER" id="PTHR44591">
    <property type="entry name" value="STRESS RESPONSE REGULATOR PROTEIN 1"/>
    <property type="match status" value="1"/>
</dbReference>
<sequence length="577" mass="62948">MSSLLPRSDADEHMHRILIVDEDEHLLWALEKNLFPERDDLLVITAPSGEEGMEILKGGNVDLLVSDIKMPGKVDGFQLILRAKEIAPDARVVIMTSFGSGRVESFADRMGITHYIEKPFNISELRDMALDLLDEKEGFQGMLSDLELTDIIQMLCLAKRTTLLHLKHKEHRGKIVFDRGDLVHAEFDGEDGPEAVYRMLALRQGDIFMESDVDYDEPTIHVGWQDLLLEAVKRADEMRLAEASSADEEESSENDGTPFSSFRPSESAEIDLKKVSEDEDEESAEVDPDSTGDDNTDRLTGDSFFTEEELEEIGMASSEALESADVFEADSQLEEPEADEPISEPEPLGLDESSISEALEESSVSEVEEQSEPQLVAVSESEVSESEVSESEVSESEVSESEVSGDESLGFDEASVAADGGQSLGDEASGPEVLEDVASNLASPVQTPKTSLIAALEDFVDECAKLRVTGLTGPGEDAEASFVETSQAGKHDPHAVSEKLLSTVSCAQRIASALDRGAHAEEMQLTLADAYVVVRRIAGTEQYHFAVVGRDASLGVVLVLMRQFSERLGEALQSRDA</sequence>
<feature type="compositionally biased region" description="Acidic residues" evidence="3">
    <location>
        <begin position="325"/>
        <end position="343"/>
    </location>
</feature>
<protein>
    <submittedName>
        <fullName evidence="5">DUF4388 domain-containing protein</fullName>
    </submittedName>
</protein>
<dbReference type="EMBL" id="CP041186">
    <property type="protein sequence ID" value="QDG49809.1"/>
    <property type="molecule type" value="Genomic_DNA"/>
</dbReference>
<dbReference type="Pfam" id="PF00072">
    <property type="entry name" value="Response_reg"/>
    <property type="match status" value="1"/>
</dbReference>